<dbReference type="InterPro" id="IPR047048">
    <property type="entry name" value="TlyA"/>
</dbReference>
<dbReference type="InterPro" id="IPR002942">
    <property type="entry name" value="S4_RNA-bd"/>
</dbReference>
<dbReference type="Pfam" id="PF01479">
    <property type="entry name" value="S4"/>
    <property type="match status" value="1"/>
</dbReference>
<evidence type="ECO:0000259" key="4">
    <source>
        <dbReference type="SMART" id="SM00363"/>
    </source>
</evidence>
<dbReference type="InterPro" id="IPR002877">
    <property type="entry name" value="RNA_MeTrfase_FtsJ_dom"/>
</dbReference>
<reference evidence="5 6" key="1">
    <citation type="journal article" date="2014" name="BMC Genomics">
        <title>Comparison of environmental and isolate Sulfobacillus genomes reveals diverse carbon, sulfur, nitrogen, and hydrogen metabolisms.</title>
        <authorList>
            <person name="Justice N.B."/>
            <person name="Norman A."/>
            <person name="Brown C.T."/>
            <person name="Singh A."/>
            <person name="Thomas B.C."/>
            <person name="Banfield J.F."/>
        </authorList>
    </citation>
    <scope>NUCLEOTIDE SEQUENCE [LARGE SCALE GENOMIC DNA]</scope>
    <source>
        <strain evidence="5">AMDSBA1</strain>
    </source>
</reference>
<dbReference type="Gene3D" id="3.10.290.10">
    <property type="entry name" value="RNA-binding S4 domain"/>
    <property type="match status" value="1"/>
</dbReference>
<dbReference type="InterPro" id="IPR036986">
    <property type="entry name" value="S4_RNA-bd_sf"/>
</dbReference>
<dbReference type="GO" id="GO:0008168">
    <property type="term" value="F:methyltransferase activity"/>
    <property type="evidence" value="ECO:0007669"/>
    <property type="project" value="UniProtKB-KW"/>
</dbReference>
<evidence type="ECO:0000256" key="2">
    <source>
        <dbReference type="ARBA" id="ARBA00029460"/>
    </source>
</evidence>
<organism evidence="5 6">
    <name type="scientific">Sulfobacillus benefaciens</name>
    <dbReference type="NCBI Taxonomy" id="453960"/>
    <lineage>
        <taxon>Bacteria</taxon>
        <taxon>Bacillati</taxon>
        <taxon>Bacillota</taxon>
        <taxon>Clostridia</taxon>
        <taxon>Eubacteriales</taxon>
        <taxon>Clostridiales Family XVII. Incertae Sedis</taxon>
        <taxon>Sulfobacillus</taxon>
    </lineage>
</organism>
<keyword evidence="5" id="KW-0489">Methyltransferase</keyword>
<evidence type="ECO:0000313" key="5">
    <source>
        <dbReference type="EMBL" id="PSR31885.1"/>
    </source>
</evidence>
<accession>A0A2T2XBK8</accession>
<gene>
    <name evidence="5" type="ORF">C7B43_01305</name>
</gene>
<keyword evidence="5" id="KW-0808">Transferase</keyword>
<comment type="similarity">
    <text evidence="2">Belongs to the TlyA family.</text>
</comment>
<name>A0A2T2XBK8_9FIRM</name>
<dbReference type="NCBIfam" id="TIGR00478">
    <property type="entry name" value="tly"/>
    <property type="match status" value="1"/>
</dbReference>
<dbReference type="EMBL" id="PXYT01000001">
    <property type="protein sequence ID" value="PSR31885.1"/>
    <property type="molecule type" value="Genomic_DNA"/>
</dbReference>
<dbReference type="SUPFAM" id="SSF53335">
    <property type="entry name" value="S-adenosyl-L-methionine-dependent methyltransferases"/>
    <property type="match status" value="1"/>
</dbReference>
<dbReference type="InterPro" id="IPR029063">
    <property type="entry name" value="SAM-dependent_MTases_sf"/>
</dbReference>
<dbReference type="CDD" id="cd02440">
    <property type="entry name" value="AdoMet_MTases"/>
    <property type="match status" value="1"/>
</dbReference>
<dbReference type="PANTHER" id="PTHR32319">
    <property type="entry name" value="BACTERIAL HEMOLYSIN-LIKE PROTEIN"/>
    <property type="match status" value="1"/>
</dbReference>
<dbReference type="SMART" id="SM00363">
    <property type="entry name" value="S4"/>
    <property type="match status" value="1"/>
</dbReference>
<dbReference type="AlphaFoldDB" id="A0A2T2XBK8"/>
<dbReference type="CDD" id="cd00165">
    <property type="entry name" value="S4"/>
    <property type="match status" value="1"/>
</dbReference>
<dbReference type="GO" id="GO:0032259">
    <property type="term" value="P:methylation"/>
    <property type="evidence" value="ECO:0007669"/>
    <property type="project" value="UniProtKB-KW"/>
</dbReference>
<sequence length="283" mass="31085">MASPRGKNQKADQVNQRLDRVMVDRGLAPTRSKAQALVMAGKVFVNGDKLTKAGTFVKSDASIQVQESSNPYVSRGGIKLEGALRHFDLNPSGWKVIDVGASTGGFTDCWLQHGAEHVWAVDVGYGQLDWRLRSDSRVTVLEKTNARWLTPAILQIHEPVDAASIDASFISMALLLRPLRSLVKDGGLIVGLVKPQFEAGPEHVGKHGVVRSPQIHVEVLENFINQAQQLGFDVLGLTPSPIRGPEGNIEFLSLIGNRKPVTTARRLDIIQVVDQAWDREERH</sequence>
<keyword evidence="1 3" id="KW-0694">RNA-binding</keyword>
<comment type="caution">
    <text evidence="5">The sequence shown here is derived from an EMBL/GenBank/DDBJ whole genome shotgun (WGS) entry which is preliminary data.</text>
</comment>
<dbReference type="PANTHER" id="PTHR32319:SF0">
    <property type="entry name" value="BACTERIAL HEMOLYSIN-LIKE PROTEIN"/>
    <property type="match status" value="1"/>
</dbReference>
<dbReference type="Pfam" id="PF01728">
    <property type="entry name" value="FtsJ"/>
    <property type="match status" value="1"/>
</dbReference>
<dbReference type="PIRSF" id="PIRSF005578">
    <property type="entry name" value="TlyA"/>
    <property type="match status" value="1"/>
</dbReference>
<dbReference type="SUPFAM" id="SSF55174">
    <property type="entry name" value="Alpha-L RNA-binding motif"/>
    <property type="match status" value="1"/>
</dbReference>
<proteinExistence type="inferred from homology"/>
<protein>
    <submittedName>
        <fullName evidence="5">TlyA family rRNA (Cytidine-2'-O)-methyltransferase</fullName>
    </submittedName>
</protein>
<dbReference type="GO" id="GO:0003723">
    <property type="term" value="F:RNA binding"/>
    <property type="evidence" value="ECO:0007669"/>
    <property type="project" value="UniProtKB-KW"/>
</dbReference>
<dbReference type="Proteomes" id="UP000242699">
    <property type="component" value="Unassembled WGS sequence"/>
</dbReference>
<dbReference type="Gene3D" id="3.40.50.150">
    <property type="entry name" value="Vaccinia Virus protein VP39"/>
    <property type="match status" value="1"/>
</dbReference>
<feature type="domain" description="RNA-binding S4" evidence="4">
    <location>
        <begin position="16"/>
        <end position="81"/>
    </location>
</feature>
<dbReference type="PROSITE" id="PS50889">
    <property type="entry name" value="S4"/>
    <property type="match status" value="1"/>
</dbReference>
<dbReference type="InterPro" id="IPR004538">
    <property type="entry name" value="Hemolysin_A/TlyA"/>
</dbReference>
<evidence type="ECO:0000313" key="6">
    <source>
        <dbReference type="Proteomes" id="UP000242699"/>
    </source>
</evidence>
<evidence type="ECO:0000256" key="1">
    <source>
        <dbReference type="ARBA" id="ARBA00022884"/>
    </source>
</evidence>
<evidence type="ECO:0000256" key="3">
    <source>
        <dbReference type="PROSITE-ProRule" id="PRU00182"/>
    </source>
</evidence>